<organism evidence="2 3">
    <name type="scientific">Panicum virgatum</name>
    <name type="common">Blackwell switchgrass</name>
    <dbReference type="NCBI Taxonomy" id="38727"/>
    <lineage>
        <taxon>Eukaryota</taxon>
        <taxon>Viridiplantae</taxon>
        <taxon>Streptophyta</taxon>
        <taxon>Embryophyta</taxon>
        <taxon>Tracheophyta</taxon>
        <taxon>Spermatophyta</taxon>
        <taxon>Magnoliopsida</taxon>
        <taxon>Liliopsida</taxon>
        <taxon>Poales</taxon>
        <taxon>Poaceae</taxon>
        <taxon>PACMAD clade</taxon>
        <taxon>Panicoideae</taxon>
        <taxon>Panicodae</taxon>
        <taxon>Paniceae</taxon>
        <taxon>Panicinae</taxon>
        <taxon>Panicum</taxon>
        <taxon>Panicum sect. Hiantes</taxon>
    </lineage>
</organism>
<evidence type="ECO:0000313" key="2">
    <source>
        <dbReference type="EMBL" id="KAG2579338.1"/>
    </source>
</evidence>
<dbReference type="Proteomes" id="UP000823388">
    <property type="component" value="Chromosome 6N"/>
</dbReference>
<protein>
    <submittedName>
        <fullName evidence="2">Uncharacterized protein</fullName>
    </submittedName>
</protein>
<feature type="compositionally biased region" description="Low complexity" evidence="1">
    <location>
        <begin position="39"/>
        <end position="49"/>
    </location>
</feature>
<feature type="compositionally biased region" description="Basic and acidic residues" evidence="1">
    <location>
        <begin position="55"/>
        <end position="78"/>
    </location>
</feature>
<evidence type="ECO:0000256" key="1">
    <source>
        <dbReference type="SAM" id="MobiDB-lite"/>
    </source>
</evidence>
<proteinExistence type="predicted"/>
<sequence>MDDRGHKGAGAGRPRQQRHRPPIATPCQGARGRARGEPRPAAGAAARLGPSRRHRGEEPGRRHRGGELRGQRQRKEEQSALDEQAASGGLRREAQEEPQIDGDERANPQPWENGEQQHDPEEGCSSNEQNGDGGDGDKLAKLV</sequence>
<dbReference type="EMBL" id="CM029048">
    <property type="protein sequence ID" value="KAG2579338.1"/>
    <property type="molecule type" value="Genomic_DNA"/>
</dbReference>
<reference evidence="2" key="1">
    <citation type="submission" date="2020-05" db="EMBL/GenBank/DDBJ databases">
        <title>WGS assembly of Panicum virgatum.</title>
        <authorList>
            <person name="Lovell J.T."/>
            <person name="Jenkins J."/>
            <person name="Shu S."/>
            <person name="Juenger T.E."/>
            <person name="Schmutz J."/>
        </authorList>
    </citation>
    <scope>NUCLEOTIDE SEQUENCE</scope>
    <source>
        <strain evidence="2">AP13</strain>
    </source>
</reference>
<name>A0A8T0R2H9_PANVG</name>
<keyword evidence="3" id="KW-1185">Reference proteome</keyword>
<feature type="region of interest" description="Disordered" evidence="1">
    <location>
        <begin position="1"/>
        <end position="143"/>
    </location>
</feature>
<evidence type="ECO:0000313" key="3">
    <source>
        <dbReference type="Proteomes" id="UP000823388"/>
    </source>
</evidence>
<gene>
    <name evidence="2" type="ORF">PVAP13_6NG281300</name>
</gene>
<comment type="caution">
    <text evidence="2">The sequence shown here is derived from an EMBL/GenBank/DDBJ whole genome shotgun (WGS) entry which is preliminary data.</text>
</comment>
<accession>A0A8T0R2H9</accession>
<dbReference type="AlphaFoldDB" id="A0A8T0R2H9"/>